<protein>
    <submittedName>
        <fullName evidence="2">Hydroxyacylglutathione hydrolase</fullName>
        <ecNumber evidence="2">3.1.2.6</ecNumber>
    </submittedName>
</protein>
<accession>A0ABY6HQQ9</accession>
<dbReference type="EC" id="3.1.2.6" evidence="2"/>
<dbReference type="Gene3D" id="3.60.15.10">
    <property type="entry name" value="Ribonuclease Z/Hydroxyacylglutathione hydrolase-like"/>
    <property type="match status" value="1"/>
</dbReference>
<dbReference type="Pfam" id="PF00753">
    <property type="entry name" value="Lactamase_B"/>
    <property type="match status" value="1"/>
</dbReference>
<evidence type="ECO:0000259" key="1">
    <source>
        <dbReference type="SMART" id="SM00849"/>
    </source>
</evidence>
<keyword evidence="3" id="KW-1185">Reference proteome</keyword>
<organism evidence="2 3">
    <name type="scientific">Candidatus Lokiarchaeum ossiferum</name>
    <dbReference type="NCBI Taxonomy" id="2951803"/>
    <lineage>
        <taxon>Archaea</taxon>
        <taxon>Promethearchaeati</taxon>
        <taxon>Promethearchaeota</taxon>
        <taxon>Promethearchaeia</taxon>
        <taxon>Promethearchaeales</taxon>
        <taxon>Promethearchaeaceae</taxon>
        <taxon>Candidatus Lokiarchaeum</taxon>
    </lineage>
</organism>
<dbReference type="Proteomes" id="UP001208689">
    <property type="component" value="Chromosome"/>
</dbReference>
<evidence type="ECO:0000313" key="3">
    <source>
        <dbReference type="Proteomes" id="UP001208689"/>
    </source>
</evidence>
<dbReference type="SUPFAM" id="SSF56281">
    <property type="entry name" value="Metallo-hydrolase/oxidoreductase"/>
    <property type="match status" value="1"/>
</dbReference>
<sequence>MMEVSQLESNILLYTFKEGYGVNIVALIHENHSCLIDIGNEQQALQVKRHLAREGITVTDVFFSHLHSDHCFANSLFANCQIHCGKNYKENFADNVNDPTFIPQNLHQDGDLFQFGTHSLQILETPGHSSGSISIILNNKYMIVGDLLIFDYEGHQYLPYVGADSTFQLHFDNVSRIKSLPYHVLIPGHGLIQNSQESIQKACEVVEFYLKQLEKLGKDAKLGELIKDPTNILSTFHEMTLTNQFSV</sequence>
<dbReference type="CDD" id="cd06262">
    <property type="entry name" value="metallo-hydrolase-like_MBL-fold"/>
    <property type="match status" value="1"/>
</dbReference>
<gene>
    <name evidence="2" type="ORF">NEF87_001199</name>
</gene>
<dbReference type="PANTHER" id="PTHR23131">
    <property type="entry name" value="ENDORIBONUCLEASE LACTB2"/>
    <property type="match status" value="1"/>
</dbReference>
<proteinExistence type="predicted"/>
<dbReference type="SMART" id="SM00849">
    <property type="entry name" value="Lactamase_B"/>
    <property type="match status" value="1"/>
</dbReference>
<name>A0ABY6HQQ9_9ARCH</name>
<dbReference type="InterPro" id="IPR050662">
    <property type="entry name" value="Sec-metab_biosynth-thioest"/>
</dbReference>
<keyword evidence="2" id="KW-0378">Hydrolase</keyword>
<dbReference type="EMBL" id="CP104013">
    <property type="protein sequence ID" value="UYP44914.1"/>
    <property type="molecule type" value="Genomic_DNA"/>
</dbReference>
<dbReference type="InterPro" id="IPR036866">
    <property type="entry name" value="RibonucZ/Hydroxyglut_hydro"/>
</dbReference>
<reference evidence="2" key="1">
    <citation type="submission" date="2022-09" db="EMBL/GenBank/DDBJ databases">
        <title>Actin cytoskeleton and complex cell architecture in an #Asgard archaeon.</title>
        <authorList>
            <person name="Ponce Toledo R.I."/>
            <person name="Schleper C."/>
            <person name="Rodrigues Oliveira T."/>
            <person name="Wollweber F."/>
            <person name="Xu J."/>
            <person name="Rittmann S."/>
            <person name="Klingl A."/>
            <person name="Pilhofer M."/>
        </authorList>
    </citation>
    <scope>NUCLEOTIDE SEQUENCE</scope>
    <source>
        <strain evidence="2">B-35</strain>
    </source>
</reference>
<feature type="domain" description="Metallo-beta-lactamase" evidence="1">
    <location>
        <begin position="21"/>
        <end position="189"/>
    </location>
</feature>
<dbReference type="InterPro" id="IPR001279">
    <property type="entry name" value="Metallo-B-lactamas"/>
</dbReference>
<evidence type="ECO:0000313" key="2">
    <source>
        <dbReference type="EMBL" id="UYP44914.1"/>
    </source>
</evidence>
<dbReference type="GO" id="GO:0004416">
    <property type="term" value="F:hydroxyacylglutathione hydrolase activity"/>
    <property type="evidence" value="ECO:0007669"/>
    <property type="project" value="UniProtKB-EC"/>
</dbReference>